<evidence type="ECO:0000256" key="2">
    <source>
        <dbReference type="SAM" id="MobiDB-lite"/>
    </source>
</evidence>
<feature type="compositionally biased region" description="Low complexity" evidence="2">
    <location>
        <begin position="1095"/>
        <end position="1104"/>
    </location>
</feature>
<dbReference type="AlphaFoldDB" id="A0A484M9M3"/>
<evidence type="ECO:0008006" key="5">
    <source>
        <dbReference type="Google" id="ProtNLM"/>
    </source>
</evidence>
<feature type="compositionally biased region" description="Polar residues" evidence="2">
    <location>
        <begin position="16"/>
        <end position="39"/>
    </location>
</feature>
<dbReference type="EMBL" id="OOIL02002939">
    <property type="protein sequence ID" value="VFQ85583.1"/>
    <property type="molecule type" value="Genomic_DNA"/>
</dbReference>
<dbReference type="Pfam" id="PF14223">
    <property type="entry name" value="Retrotran_gag_2"/>
    <property type="match status" value="1"/>
</dbReference>
<feature type="region of interest" description="Disordered" evidence="2">
    <location>
        <begin position="1"/>
        <end position="61"/>
    </location>
</feature>
<feature type="region of interest" description="Disordered" evidence="2">
    <location>
        <begin position="676"/>
        <end position="707"/>
    </location>
</feature>
<feature type="coiled-coil region" evidence="1">
    <location>
        <begin position="381"/>
        <end position="436"/>
    </location>
</feature>
<keyword evidence="4" id="KW-1185">Reference proteome</keyword>
<evidence type="ECO:0000313" key="3">
    <source>
        <dbReference type="EMBL" id="VFQ85583.1"/>
    </source>
</evidence>
<feature type="compositionally biased region" description="Low complexity" evidence="2">
    <location>
        <begin position="1"/>
        <end position="15"/>
    </location>
</feature>
<protein>
    <recommendedName>
        <fullName evidence="5">DUF4219 domain-containing protein</fullName>
    </recommendedName>
</protein>
<feature type="compositionally biased region" description="Basic residues" evidence="2">
    <location>
        <begin position="251"/>
        <end position="267"/>
    </location>
</feature>
<dbReference type="OrthoDB" id="1931687at2759"/>
<reference evidence="3 4" key="1">
    <citation type="submission" date="2018-04" db="EMBL/GenBank/DDBJ databases">
        <authorList>
            <person name="Vogel A."/>
        </authorList>
    </citation>
    <scope>NUCLEOTIDE SEQUENCE [LARGE SCALE GENOMIC DNA]</scope>
</reference>
<keyword evidence="1" id="KW-0175">Coiled coil</keyword>
<accession>A0A484M9M3</accession>
<organism evidence="3 4">
    <name type="scientific">Cuscuta campestris</name>
    <dbReference type="NCBI Taxonomy" id="132261"/>
    <lineage>
        <taxon>Eukaryota</taxon>
        <taxon>Viridiplantae</taxon>
        <taxon>Streptophyta</taxon>
        <taxon>Embryophyta</taxon>
        <taxon>Tracheophyta</taxon>
        <taxon>Spermatophyta</taxon>
        <taxon>Magnoliopsida</taxon>
        <taxon>eudicotyledons</taxon>
        <taxon>Gunneridae</taxon>
        <taxon>Pentapetalae</taxon>
        <taxon>asterids</taxon>
        <taxon>lamiids</taxon>
        <taxon>Solanales</taxon>
        <taxon>Convolvulaceae</taxon>
        <taxon>Cuscuteae</taxon>
        <taxon>Cuscuta</taxon>
        <taxon>Cuscuta subgen. Grammica</taxon>
        <taxon>Cuscuta sect. Cleistogrammica</taxon>
    </lineage>
</organism>
<feature type="region of interest" description="Disordered" evidence="2">
    <location>
        <begin position="1156"/>
        <end position="1178"/>
    </location>
</feature>
<evidence type="ECO:0000313" key="4">
    <source>
        <dbReference type="Proteomes" id="UP000595140"/>
    </source>
</evidence>
<evidence type="ECO:0000256" key="1">
    <source>
        <dbReference type="SAM" id="Coils"/>
    </source>
</evidence>
<gene>
    <name evidence="3" type="ORF">CCAM_LOCUS27359</name>
</gene>
<proteinExistence type="predicted"/>
<name>A0A484M9M3_9ASTE</name>
<dbReference type="PANTHER" id="PTHR34676">
    <property type="entry name" value="DUF4219 DOMAIN-CONTAINING PROTEIN-RELATED"/>
    <property type="match status" value="1"/>
</dbReference>
<dbReference type="Proteomes" id="UP000595140">
    <property type="component" value="Unassembled WGS sequence"/>
</dbReference>
<feature type="region of interest" description="Disordered" evidence="2">
    <location>
        <begin position="248"/>
        <end position="278"/>
    </location>
</feature>
<sequence length="1178" mass="132122">MIVSDSDSATPSSNSCQADQSASGRNPGHTQSLQPSPSAVSGHKRRRLRKQFPSSTPVDEGSRVGLDENIMALCHCQITDRGFADATDMVGPSIEVMRPTSTQTALDAPSGFFTVHLASLKKGLRFPLHPLLIEFLNVVDLLPCSGRPSFRRIPCPPSDATLLSITRQLCNKGVMNIKEVVTEETLAGLGFEFVQDELRHQPDLLRDIPGGHQPVQLKDIPEEGLDCGPFVESQDSGEEMDGDLLLSRFTAGRKRKRETKGQGKRPSSHQGEGPSQEPAVIVVEDQDDATLETGIASERPPSPPAVTYEVATGGRSTRLCIPPLLQSLGDVQLETLITLPAEDQARISAGSEDDLDNMVLLRLSQATLGMIEVVGRRRGHQAALGEALKTSEAKQKELQEEVARLTRELGEKEDRYAALAAEKTSQENRCVALEADKAALSLEVGSVSARVVELEGGKSDLIQQLEGERNDRIRYAEEAVESFKSSPDFTMVAMERMEELTAAWLETEPGAQWMVREGTKSFNCGLFRAQQVFRDRLAQLPKGFSLPDLGFPPPCRSLAEFDPSPYLDGGSSNPYEFCRRLPRRQWPSVKPPPLPPNPYEDFSEAYKALSANRLPNGRIDWDAPCPLHSLQCMAWESFHDEHLPLLEHECAYYASLEQWTSESRTNSPVRPKDEVVLGEELGSSPPRPTNRSTPWKTRDAGWGSGRSEPPSVLPWYLKDGGFLPRLGATDPVPCWGRKELKDQMASRMFNAGVTEGQSTTRPPLFDGTNYSYWKERMKIFIQSNDYKLWLIVKNGCGVPMKKVGEVDVPKTEEEFTDEDCKKMELNAKAINMIYCGVNADDYRKISRCETAKQMWEKLEVTYEGTAQVREAKIDHLTHEYELFSMKENEKIEEMFERFSNIINPLNLLGKTYTDRELVRKVLRSLSPKWCSKVDAIEEGRDFQTTTYDALRGNLITYETTQLSKVVEERNKRSIALPATTSTHNNIDDEDDDSDDTDLGLFVRKFKKMMLKKGAKKNTPPKCYGDGTRFSHLRFAIPIMHILARSKVDFTRDTQVPVKKTCFITKAKFSRIVYREEGDAAPNLDLIVTEEEESQSETQAESSQAGGSRTTNRVTRQRKTRPREEAPEPSWVKRIFDTLTCIRDDVRQLNERMTRFEHSRSYRGPRHSFSGGARPANSL</sequence>
<feature type="region of interest" description="Disordered" evidence="2">
    <location>
        <begin position="1089"/>
        <end position="1128"/>
    </location>
</feature>
<dbReference type="PANTHER" id="PTHR34676:SF15">
    <property type="entry name" value="ZINC FINGER, CCHC-TYPE-RELATED"/>
    <property type="match status" value="1"/>
</dbReference>